<dbReference type="InParanoid" id="C7PVW5"/>
<dbReference type="STRING" id="479433.Caci_2439"/>
<proteinExistence type="predicted"/>
<reference evidence="1 2" key="1">
    <citation type="journal article" date="2009" name="Stand. Genomic Sci.">
        <title>Complete genome sequence of Catenulispora acidiphila type strain (ID 139908).</title>
        <authorList>
            <person name="Copeland A."/>
            <person name="Lapidus A."/>
            <person name="Glavina Del Rio T."/>
            <person name="Nolan M."/>
            <person name="Lucas S."/>
            <person name="Chen F."/>
            <person name="Tice H."/>
            <person name="Cheng J.F."/>
            <person name="Bruce D."/>
            <person name="Goodwin L."/>
            <person name="Pitluck S."/>
            <person name="Mikhailova N."/>
            <person name="Pati A."/>
            <person name="Ivanova N."/>
            <person name="Mavromatis K."/>
            <person name="Chen A."/>
            <person name="Palaniappan K."/>
            <person name="Chain P."/>
            <person name="Land M."/>
            <person name="Hauser L."/>
            <person name="Chang Y.J."/>
            <person name="Jeffries C.D."/>
            <person name="Chertkov O."/>
            <person name="Brettin T."/>
            <person name="Detter J.C."/>
            <person name="Han C."/>
            <person name="Ali Z."/>
            <person name="Tindall B.J."/>
            <person name="Goker M."/>
            <person name="Bristow J."/>
            <person name="Eisen J.A."/>
            <person name="Markowitz V."/>
            <person name="Hugenholtz P."/>
            <person name="Kyrpides N.C."/>
            <person name="Klenk H.P."/>
        </authorList>
    </citation>
    <scope>NUCLEOTIDE SEQUENCE [LARGE SCALE GENOMIC DNA]</scope>
    <source>
        <strain evidence="2">DSM 44928 / JCM 14897 / NBRC 102108 / NRRL B-24433 / ID139908</strain>
    </source>
</reference>
<dbReference type="HOGENOM" id="CLU_2680929_0_0_11"/>
<organism evidence="1 2">
    <name type="scientific">Catenulispora acidiphila (strain DSM 44928 / JCM 14897 / NBRC 102108 / NRRL B-24433 / ID139908)</name>
    <dbReference type="NCBI Taxonomy" id="479433"/>
    <lineage>
        <taxon>Bacteria</taxon>
        <taxon>Bacillati</taxon>
        <taxon>Actinomycetota</taxon>
        <taxon>Actinomycetes</taxon>
        <taxon>Catenulisporales</taxon>
        <taxon>Catenulisporaceae</taxon>
        <taxon>Catenulispora</taxon>
    </lineage>
</organism>
<name>C7PVW5_CATAD</name>
<dbReference type="RefSeq" id="WP_012786650.1">
    <property type="nucleotide sequence ID" value="NC_013131.1"/>
</dbReference>
<sequence length="74" mass="8185">MFMRLIEIGLIVLAGWALFGRNRLTDSVRNVRKSARIMKSEMQAAADDVELPEDRTIPGTIVDGGAQRADKAQN</sequence>
<keyword evidence="2" id="KW-1185">Reference proteome</keyword>
<dbReference type="EMBL" id="CP001700">
    <property type="protein sequence ID" value="ACU71357.1"/>
    <property type="molecule type" value="Genomic_DNA"/>
</dbReference>
<gene>
    <name evidence="1" type="ordered locus">Caci_2439</name>
</gene>
<dbReference type="AlphaFoldDB" id="C7PVW5"/>
<accession>C7PVW5</accession>
<dbReference type="KEGG" id="cai:Caci_2439"/>
<protein>
    <submittedName>
        <fullName evidence="1">Uncharacterized protein</fullName>
    </submittedName>
</protein>
<evidence type="ECO:0000313" key="1">
    <source>
        <dbReference type="EMBL" id="ACU71357.1"/>
    </source>
</evidence>
<evidence type="ECO:0000313" key="2">
    <source>
        <dbReference type="Proteomes" id="UP000000851"/>
    </source>
</evidence>
<dbReference type="Proteomes" id="UP000000851">
    <property type="component" value="Chromosome"/>
</dbReference>